<comment type="caution">
    <text evidence="6">The sequence shown here is derived from an EMBL/GenBank/DDBJ whole genome shotgun (WGS) entry which is preliminary data.</text>
</comment>
<dbReference type="NCBIfam" id="TIGR01489">
    <property type="entry name" value="DKMTPPase-SF"/>
    <property type="match status" value="1"/>
</dbReference>
<evidence type="ECO:0000256" key="1">
    <source>
        <dbReference type="ARBA" id="ARBA00009184"/>
    </source>
</evidence>
<evidence type="ECO:0000256" key="3">
    <source>
        <dbReference type="ARBA" id="ARBA00022801"/>
    </source>
</evidence>
<keyword evidence="2 5" id="KW-0028">Amino-acid biosynthesis</keyword>
<comment type="catalytic activity">
    <reaction evidence="5">
        <text>2-hydroxy-5-methylsulfanyl-3-oxopent-1-enyl phosphate + H2O = 1,2-dihydroxy-5-(methylsulfanyl)pent-1-en-3-one + phosphate</text>
        <dbReference type="Rhea" id="RHEA:14481"/>
        <dbReference type="ChEBI" id="CHEBI:15377"/>
        <dbReference type="ChEBI" id="CHEBI:43474"/>
        <dbReference type="ChEBI" id="CHEBI:49252"/>
        <dbReference type="ChEBI" id="CHEBI:59505"/>
        <dbReference type="EC" id="3.1.3.87"/>
    </reaction>
</comment>
<dbReference type="Proteomes" id="UP001310386">
    <property type="component" value="Unassembled WGS sequence"/>
</dbReference>
<dbReference type="SUPFAM" id="SSF56784">
    <property type="entry name" value="HAD-like"/>
    <property type="match status" value="1"/>
</dbReference>
<dbReference type="InterPro" id="IPR036412">
    <property type="entry name" value="HAD-like_sf"/>
</dbReference>
<dbReference type="EC" id="3.1.3.87" evidence="5"/>
<dbReference type="RefSeq" id="WP_371753431.1">
    <property type="nucleotide sequence ID" value="NZ_JAYJLD010000007.1"/>
</dbReference>
<accession>A0ABU5ZGI3</accession>
<evidence type="ECO:0000256" key="4">
    <source>
        <dbReference type="ARBA" id="ARBA00023167"/>
    </source>
</evidence>
<dbReference type="PANTHER" id="PTHR43344:SF21">
    <property type="entry name" value="POLYOL PHOSPHATE PHOSPHATASE PYP1"/>
    <property type="match status" value="1"/>
</dbReference>
<dbReference type="GO" id="GO:0043716">
    <property type="term" value="F:2-hydroxy-3-keto-5-methylthiopentenyl-1-phosphate phosphatase activity"/>
    <property type="evidence" value="ECO:0007669"/>
    <property type="project" value="UniProtKB-EC"/>
</dbReference>
<dbReference type="InterPro" id="IPR006384">
    <property type="entry name" value="HAD_hydro_PyrdxlP_Pase-like"/>
</dbReference>
<dbReference type="NCBIfam" id="NF007103">
    <property type="entry name" value="PRK09552.1"/>
    <property type="match status" value="1"/>
</dbReference>
<gene>
    <name evidence="5" type="primary">mtnX</name>
    <name evidence="6" type="ORF">VF724_06505</name>
</gene>
<dbReference type="InterPro" id="IPR050582">
    <property type="entry name" value="HAD-like_SerB"/>
</dbReference>
<keyword evidence="4 5" id="KW-0486">Methionine biosynthesis</keyword>
<organism evidence="6 7">
    <name type="scientific">Ferviditalea candida</name>
    <dbReference type="NCBI Taxonomy" id="3108399"/>
    <lineage>
        <taxon>Bacteria</taxon>
        <taxon>Bacillati</taxon>
        <taxon>Bacillota</taxon>
        <taxon>Bacilli</taxon>
        <taxon>Bacillales</taxon>
        <taxon>Paenibacillaceae</taxon>
        <taxon>Ferviditalea</taxon>
    </lineage>
</organism>
<evidence type="ECO:0000256" key="2">
    <source>
        <dbReference type="ARBA" id="ARBA00022605"/>
    </source>
</evidence>
<dbReference type="CDD" id="cd07524">
    <property type="entry name" value="HAD_Pase"/>
    <property type="match status" value="1"/>
</dbReference>
<dbReference type="NCBIfam" id="TIGR01488">
    <property type="entry name" value="HAD-SF-IB"/>
    <property type="match status" value="1"/>
</dbReference>
<dbReference type="InterPro" id="IPR023214">
    <property type="entry name" value="HAD_sf"/>
</dbReference>
<comment type="function">
    <text evidence="5">Dephosphorylates 2-hydroxy-3-keto-5-methylthiopentenyl-1-phosphate (HK-MTPenyl-1-P) yielding 1,2-dihydroxy-3-keto-5-methylthiopentene (DHK-MTPene).</text>
</comment>
<evidence type="ECO:0000313" key="6">
    <source>
        <dbReference type="EMBL" id="MEB3101313.1"/>
    </source>
</evidence>
<dbReference type="PANTHER" id="PTHR43344">
    <property type="entry name" value="PHOSPHOSERINE PHOSPHATASE"/>
    <property type="match status" value="1"/>
</dbReference>
<comment type="similarity">
    <text evidence="1">Belongs to the HAD-like hydrolase superfamily. SerB family.</text>
</comment>
<comment type="pathway">
    <text evidence="5">Amino-acid biosynthesis; L-methionine biosynthesis via salvage pathway; L-methionine from S-methyl-5-thio-alpha-D-ribose 1-phosphate: step 4/6.</text>
</comment>
<protein>
    <recommendedName>
        <fullName evidence="5">2-hydroxy-3-keto-5-methylthiopentenyl-1-phosphate phosphatase</fullName>
        <shortName evidence="5">HK-MTPenyl-1-P phosphatase</shortName>
        <ecNumber evidence="5">3.1.3.87</ecNumber>
    </recommendedName>
</protein>
<dbReference type="InterPro" id="IPR017718">
    <property type="entry name" value="HAD-SF_hydro_IB_MtnX"/>
</dbReference>
<dbReference type="Gene3D" id="3.40.50.1000">
    <property type="entry name" value="HAD superfamily/HAD-like"/>
    <property type="match status" value="1"/>
</dbReference>
<dbReference type="EMBL" id="JAYJLD010000007">
    <property type="protein sequence ID" value="MEB3101313.1"/>
    <property type="molecule type" value="Genomic_DNA"/>
</dbReference>
<comment type="similarity">
    <text evidence="5">Belongs to the HAD-like hydrolase superfamily. MtnX family.</text>
</comment>
<sequence>MRELDHHSDHNKAFSGINGKQPIIFCDFDGTITETDNIVSIMEHFNPPGWQEIAMDILHLRMSIREGVGRLFGLLPSSKKREILDFVLANARIRNGFADLLDFCREHGIRFYVASGGIDFFVYPLLAPFQIETEQIFCNGSDFSGESIEIVWLHPCDEYCDNGCGMCKSKILRSYPGDRYYRIVIGDSVTDFEAAKLADLVFARSRLVERCREMGHPFVAFNDFHDIVEHLSKKVVTLP</sequence>
<keyword evidence="7" id="KW-1185">Reference proteome</keyword>
<proteinExistence type="inferred from homology"/>
<dbReference type="Pfam" id="PF12710">
    <property type="entry name" value="HAD"/>
    <property type="match status" value="1"/>
</dbReference>
<dbReference type="HAMAP" id="MF_01680">
    <property type="entry name" value="Salvage_MtnX"/>
    <property type="match status" value="1"/>
</dbReference>
<name>A0ABU5ZGI3_9BACL</name>
<reference evidence="6" key="1">
    <citation type="submission" date="2023-12" db="EMBL/GenBank/DDBJ databases">
        <title>Fervidustalea candida gen. nov., sp. nov., a novel member of the family Paenibacillaceae isolated from a geothermal area.</title>
        <authorList>
            <person name="Li W.-J."/>
            <person name="Jiao J.-Y."/>
            <person name="Chen Y."/>
        </authorList>
    </citation>
    <scope>NUCLEOTIDE SEQUENCE</scope>
    <source>
        <strain evidence="6">SYSU GA230002</strain>
    </source>
</reference>
<evidence type="ECO:0000313" key="7">
    <source>
        <dbReference type="Proteomes" id="UP001310386"/>
    </source>
</evidence>
<dbReference type="Gene3D" id="3.90.1470.20">
    <property type="match status" value="1"/>
</dbReference>
<keyword evidence="3 5" id="KW-0378">Hydrolase</keyword>
<evidence type="ECO:0000256" key="5">
    <source>
        <dbReference type="HAMAP-Rule" id="MF_01680"/>
    </source>
</evidence>